<keyword evidence="2" id="KW-1185">Reference proteome</keyword>
<reference evidence="2" key="1">
    <citation type="journal article" date="2024" name="IScience">
        <title>Strigolactones Initiate the Formation of Haustorium-like Structures in Castilleja.</title>
        <authorList>
            <person name="Buerger M."/>
            <person name="Peterson D."/>
            <person name="Chory J."/>
        </authorList>
    </citation>
    <scope>NUCLEOTIDE SEQUENCE [LARGE SCALE GENOMIC DNA]</scope>
</reference>
<protein>
    <recommendedName>
        <fullName evidence="3">Metallothionein</fullName>
    </recommendedName>
</protein>
<evidence type="ECO:0000313" key="1">
    <source>
        <dbReference type="EMBL" id="KAL3628519.1"/>
    </source>
</evidence>
<gene>
    <name evidence="1" type="ORF">CASFOL_027565</name>
</gene>
<name>A0ABD3CGW4_9LAMI</name>
<proteinExistence type="predicted"/>
<evidence type="ECO:0000313" key="2">
    <source>
        <dbReference type="Proteomes" id="UP001632038"/>
    </source>
</evidence>
<sequence length="53" mass="5998">MVPYHDFGSDEVDIKNCVCRCHEADARYEREELVACAHSANLCFCCASEIETL</sequence>
<dbReference type="Proteomes" id="UP001632038">
    <property type="component" value="Unassembled WGS sequence"/>
</dbReference>
<dbReference type="EMBL" id="JAVIJP010000036">
    <property type="protein sequence ID" value="KAL3628519.1"/>
    <property type="molecule type" value="Genomic_DNA"/>
</dbReference>
<accession>A0ABD3CGW4</accession>
<dbReference type="AlphaFoldDB" id="A0ABD3CGW4"/>
<evidence type="ECO:0008006" key="3">
    <source>
        <dbReference type="Google" id="ProtNLM"/>
    </source>
</evidence>
<organism evidence="1 2">
    <name type="scientific">Castilleja foliolosa</name>
    <dbReference type="NCBI Taxonomy" id="1961234"/>
    <lineage>
        <taxon>Eukaryota</taxon>
        <taxon>Viridiplantae</taxon>
        <taxon>Streptophyta</taxon>
        <taxon>Embryophyta</taxon>
        <taxon>Tracheophyta</taxon>
        <taxon>Spermatophyta</taxon>
        <taxon>Magnoliopsida</taxon>
        <taxon>eudicotyledons</taxon>
        <taxon>Gunneridae</taxon>
        <taxon>Pentapetalae</taxon>
        <taxon>asterids</taxon>
        <taxon>lamiids</taxon>
        <taxon>Lamiales</taxon>
        <taxon>Orobanchaceae</taxon>
        <taxon>Pedicularideae</taxon>
        <taxon>Castillejinae</taxon>
        <taxon>Castilleja</taxon>
    </lineage>
</organism>
<comment type="caution">
    <text evidence="1">The sequence shown here is derived from an EMBL/GenBank/DDBJ whole genome shotgun (WGS) entry which is preliminary data.</text>
</comment>